<keyword evidence="6" id="KW-0813">Transport</keyword>
<name>A0A1H2W4M2_9BACL</name>
<evidence type="ECO:0000256" key="6">
    <source>
        <dbReference type="ARBA" id="ARBA00022448"/>
    </source>
</evidence>
<feature type="transmembrane region" description="Helical" evidence="16">
    <location>
        <begin position="62"/>
        <end position="83"/>
    </location>
</feature>
<keyword evidence="7" id="KW-1003">Cell membrane</keyword>
<accession>A0A1H2W4M2</accession>
<evidence type="ECO:0000259" key="17">
    <source>
        <dbReference type="PROSITE" id="PS51099"/>
    </source>
</evidence>
<gene>
    <name evidence="19" type="primary">mtlA</name>
    <name evidence="19" type="ORF">Heshes_24880</name>
    <name evidence="20" type="ORF">SAMN04489725_11370</name>
</gene>
<dbReference type="SUPFAM" id="SSF52794">
    <property type="entry name" value="PTS system IIB component-like"/>
    <property type="match status" value="1"/>
</dbReference>
<evidence type="ECO:0000256" key="13">
    <source>
        <dbReference type="ARBA" id="ARBA00022989"/>
    </source>
</evidence>
<dbReference type="AlphaFoldDB" id="A0A1H2W4M2"/>
<dbReference type="GO" id="GO:0022872">
    <property type="term" value="F:protein-N(PI)-phosphohistidine-mannitol phosphotransferase system transmembrane transporter activity"/>
    <property type="evidence" value="ECO:0007669"/>
    <property type="project" value="InterPro"/>
</dbReference>
<evidence type="ECO:0000256" key="11">
    <source>
        <dbReference type="ARBA" id="ARBA00022683"/>
    </source>
</evidence>
<dbReference type="GO" id="GO:0090563">
    <property type="term" value="F:protein-phosphocysteine-sugar phosphotransferase activity"/>
    <property type="evidence" value="ECO:0007669"/>
    <property type="project" value="TreeGrafter"/>
</dbReference>
<evidence type="ECO:0000313" key="21">
    <source>
        <dbReference type="Proteomes" id="UP000182589"/>
    </source>
</evidence>
<feature type="transmembrane region" description="Helical" evidence="16">
    <location>
        <begin position="279"/>
        <end position="302"/>
    </location>
</feature>
<keyword evidence="21" id="KW-1185">Reference proteome</keyword>
<dbReference type="GO" id="GO:0009401">
    <property type="term" value="P:phosphoenolpyruvate-dependent sugar phosphotransferase system"/>
    <property type="evidence" value="ECO:0007669"/>
    <property type="project" value="UniProtKB-KW"/>
</dbReference>
<feature type="transmembrane region" description="Helical" evidence="16">
    <location>
        <begin position="26"/>
        <end position="50"/>
    </location>
</feature>
<dbReference type="InterPro" id="IPR050893">
    <property type="entry name" value="Sugar_PTS"/>
</dbReference>
<keyword evidence="13 16" id="KW-1133">Transmembrane helix</keyword>
<feature type="domain" description="PTS EIIC type-2" evidence="18">
    <location>
        <begin position="23"/>
        <end position="401"/>
    </location>
</feature>
<reference evidence="20" key="1">
    <citation type="submission" date="2016-10" db="EMBL/GenBank/DDBJ databases">
        <authorList>
            <person name="de Groot N.N."/>
        </authorList>
    </citation>
    <scope>NUCLEOTIDE SEQUENCE [LARGE SCALE GENOMIC DNA]</scope>
    <source>
        <strain evidence="20">DSM 12489</strain>
    </source>
</reference>
<feature type="transmembrane region" description="Helical" evidence="16">
    <location>
        <begin position="89"/>
        <end position="122"/>
    </location>
</feature>
<keyword evidence="11" id="KW-0598">Phosphotransferase system</keyword>
<comment type="subcellular location">
    <subcellularLocation>
        <location evidence="3">Cell membrane</location>
        <topology evidence="3">Multi-pass membrane protein</topology>
    </subcellularLocation>
</comment>
<dbReference type="NCBIfam" id="TIGR00851">
    <property type="entry name" value="mtlA"/>
    <property type="match status" value="1"/>
</dbReference>
<dbReference type="InterPro" id="IPR003352">
    <property type="entry name" value="PTS_EIIC"/>
</dbReference>
<dbReference type="InterPro" id="IPR013014">
    <property type="entry name" value="PTS_EIIC_2"/>
</dbReference>
<feature type="transmembrane region" description="Helical" evidence="16">
    <location>
        <begin position="143"/>
        <end position="165"/>
    </location>
</feature>
<keyword evidence="9" id="KW-0762">Sugar transport</keyword>
<dbReference type="GO" id="GO:0005886">
    <property type="term" value="C:plasma membrane"/>
    <property type="evidence" value="ECO:0007669"/>
    <property type="project" value="UniProtKB-SubCell"/>
</dbReference>
<dbReference type="Proteomes" id="UP001157137">
    <property type="component" value="Unassembled WGS sequence"/>
</dbReference>
<dbReference type="Pfam" id="PF02378">
    <property type="entry name" value="PTS_EIIC"/>
    <property type="match status" value="1"/>
</dbReference>
<evidence type="ECO:0000256" key="4">
    <source>
        <dbReference type="ARBA" id="ARBA00011909"/>
    </source>
</evidence>
<keyword evidence="8" id="KW-0597">Phosphoprotein</keyword>
<evidence type="ECO:0000256" key="15">
    <source>
        <dbReference type="ARBA" id="ARBA00033349"/>
    </source>
</evidence>
<comment type="catalytic activity">
    <reaction evidence="1">
        <text>D-mannitol(out) + N(pros)-phospho-L-histidyl-[protein] = D-mannitol 1-phosphate(in) + L-histidyl-[protein]</text>
        <dbReference type="Rhea" id="RHEA:33363"/>
        <dbReference type="Rhea" id="RHEA-COMP:9745"/>
        <dbReference type="Rhea" id="RHEA-COMP:9746"/>
        <dbReference type="ChEBI" id="CHEBI:16899"/>
        <dbReference type="ChEBI" id="CHEBI:29979"/>
        <dbReference type="ChEBI" id="CHEBI:61381"/>
        <dbReference type="ChEBI" id="CHEBI:64837"/>
        <dbReference type="EC" id="2.7.1.197"/>
    </reaction>
</comment>
<dbReference type="EC" id="2.7.1.197" evidence="4"/>
<dbReference type="PANTHER" id="PTHR30181:SF2">
    <property type="entry name" value="PTS SYSTEM MANNITOL-SPECIFIC EIICBA COMPONENT"/>
    <property type="match status" value="1"/>
</dbReference>
<evidence type="ECO:0000256" key="3">
    <source>
        <dbReference type="ARBA" id="ARBA00004651"/>
    </source>
</evidence>
<evidence type="ECO:0000259" key="18">
    <source>
        <dbReference type="PROSITE" id="PS51104"/>
    </source>
</evidence>
<feature type="transmembrane region" description="Helical" evidence="16">
    <location>
        <begin position="171"/>
        <end position="192"/>
    </location>
</feature>
<evidence type="ECO:0000256" key="8">
    <source>
        <dbReference type="ARBA" id="ARBA00022553"/>
    </source>
</evidence>
<keyword evidence="12 16" id="KW-0812">Transmembrane</keyword>
<dbReference type="EMBL" id="FNOJ01000013">
    <property type="protein sequence ID" value="SDW75530.1"/>
    <property type="molecule type" value="Genomic_DNA"/>
</dbReference>
<dbReference type="Gene3D" id="3.40.50.2300">
    <property type="match status" value="1"/>
</dbReference>
<evidence type="ECO:0000256" key="12">
    <source>
        <dbReference type="ARBA" id="ARBA00022692"/>
    </source>
</evidence>
<feature type="domain" description="PTS EIIB type-2" evidence="17">
    <location>
        <begin position="399"/>
        <end position="490"/>
    </location>
</feature>
<dbReference type="Pfam" id="PF02302">
    <property type="entry name" value="PTS_IIB"/>
    <property type="match status" value="1"/>
</dbReference>
<dbReference type="PANTHER" id="PTHR30181">
    <property type="entry name" value="MANNITOL PERMEASE IIC COMPONENT"/>
    <property type="match status" value="1"/>
</dbReference>
<dbReference type="PROSITE" id="PS51099">
    <property type="entry name" value="PTS_EIIB_TYPE_2"/>
    <property type="match status" value="1"/>
</dbReference>
<dbReference type="EMBL" id="BSRA01000017">
    <property type="protein sequence ID" value="GLV14804.1"/>
    <property type="molecule type" value="Genomic_DNA"/>
</dbReference>
<dbReference type="PROSITE" id="PS51104">
    <property type="entry name" value="PTS_EIIC_TYPE_2"/>
    <property type="match status" value="1"/>
</dbReference>
<dbReference type="STRING" id="89784.SAMN04489725_11370"/>
<evidence type="ECO:0000256" key="7">
    <source>
        <dbReference type="ARBA" id="ARBA00022475"/>
    </source>
</evidence>
<dbReference type="InterPro" id="IPR003501">
    <property type="entry name" value="PTS_EIIB_2/3"/>
</dbReference>
<dbReference type="NCBIfam" id="NF011663">
    <property type="entry name" value="PRK15083.1"/>
    <property type="match status" value="1"/>
</dbReference>
<evidence type="ECO:0000256" key="1">
    <source>
        <dbReference type="ARBA" id="ARBA00001655"/>
    </source>
</evidence>
<reference evidence="19" key="3">
    <citation type="submission" date="2023-02" db="EMBL/GenBank/DDBJ databases">
        <title>Proposal of a novel subspecies: Alicyclobacillus hesperidum subspecies aegle.</title>
        <authorList>
            <person name="Goto K."/>
            <person name="Fujii T."/>
            <person name="Yasui K."/>
            <person name="Mochida K."/>
            <person name="Kato-Tanaka Y."/>
            <person name="Morohoshi S."/>
            <person name="An S.Y."/>
            <person name="Kasai H."/>
            <person name="Yokota A."/>
        </authorList>
    </citation>
    <scope>NUCLEOTIDE SEQUENCE</scope>
    <source>
        <strain evidence="19">DSM 12766</strain>
    </source>
</reference>
<organism evidence="20 21">
    <name type="scientific">Alicyclobacillus hesperidum</name>
    <dbReference type="NCBI Taxonomy" id="89784"/>
    <lineage>
        <taxon>Bacteria</taxon>
        <taxon>Bacillati</taxon>
        <taxon>Bacillota</taxon>
        <taxon>Bacilli</taxon>
        <taxon>Bacillales</taxon>
        <taxon>Alicyclobacillaceae</taxon>
        <taxon>Alicyclobacillus</taxon>
    </lineage>
</organism>
<keyword evidence="14 16" id="KW-0472">Membrane</keyword>
<dbReference type="CDD" id="cd05567">
    <property type="entry name" value="PTS_IIB_mannitol"/>
    <property type="match status" value="1"/>
</dbReference>
<dbReference type="InterPro" id="IPR004718">
    <property type="entry name" value="PTS_IIC_mtl"/>
</dbReference>
<feature type="transmembrane region" description="Helical" evidence="16">
    <location>
        <begin position="322"/>
        <end position="345"/>
    </location>
</feature>
<evidence type="ECO:0000256" key="9">
    <source>
        <dbReference type="ARBA" id="ARBA00022597"/>
    </source>
</evidence>
<evidence type="ECO:0000313" key="19">
    <source>
        <dbReference type="EMBL" id="GLV14804.1"/>
    </source>
</evidence>
<dbReference type="Proteomes" id="UP000182589">
    <property type="component" value="Unassembled WGS sequence"/>
</dbReference>
<evidence type="ECO:0000256" key="14">
    <source>
        <dbReference type="ARBA" id="ARBA00023136"/>
    </source>
</evidence>
<keyword evidence="10" id="KW-0808">Transferase</keyword>
<dbReference type="InterPro" id="IPR029503">
    <property type="entry name" value="PTS_EIIB_mannitol"/>
</dbReference>
<evidence type="ECO:0000313" key="20">
    <source>
        <dbReference type="EMBL" id="SDW75530.1"/>
    </source>
</evidence>
<dbReference type="InterPro" id="IPR036095">
    <property type="entry name" value="PTS_EIIB-like_sf"/>
</dbReference>
<dbReference type="RefSeq" id="WP_074693407.1">
    <property type="nucleotide sequence ID" value="NZ_BSRA01000017.1"/>
</dbReference>
<protein>
    <recommendedName>
        <fullName evidence="5">PTS system mannitol-specific EIICB component</fullName>
        <ecNumber evidence="4">2.7.1.197</ecNumber>
    </recommendedName>
    <alternativeName>
        <fullName evidence="15">EIICB-Mtl</fullName>
    </alternativeName>
</protein>
<evidence type="ECO:0000256" key="16">
    <source>
        <dbReference type="SAM" id="Phobius"/>
    </source>
</evidence>
<proteinExistence type="predicted"/>
<evidence type="ECO:0000256" key="5">
    <source>
        <dbReference type="ARBA" id="ARBA00021825"/>
    </source>
</evidence>
<evidence type="ECO:0000256" key="10">
    <source>
        <dbReference type="ARBA" id="ARBA00022679"/>
    </source>
</evidence>
<evidence type="ECO:0000256" key="2">
    <source>
        <dbReference type="ARBA" id="ARBA00002434"/>
    </source>
</evidence>
<sequence>MASQAVVQNVAQAGKARAGMQKFGGFLAGMVMPNIPAFIAWGLITAFFIPTGWTPNAKLDELVSPFVSFLIPVLIGFTGGRLVHGNRGAVVGAIATAGVAVGATQPMFIGAMIMGPLGGYLIKQFDRMLGDRIKAGFEMLVNTFSAGIIGGGLAILGFLVVQPVMDAVSTALGAAALWITHIHLLPLIALFIEPGKVLFLNNAINHGILEPIGVQQAKETGKSIFFLLETDPGPGLGVLLAYWIFGKGTIKQSAPGAILIQFFGGIHEVYFPYILMKPVLVLAVILGGMGADATFMLLHAGLVATPSPGSILAEIAMTPKGGYFPVLAGIFVGAAISLIVASFFLSRSQDEFSDDALAMAQDIVRDMKSQSKGQAATATQTVATAAPVGASTTLTGIPSRVIFACEAGMGSSAMGASILKKRLKEAGYDIPVDHVPVNQLPVDANVVFTQSSLATRASQVAPNAKIYIVNNFLDKNTYDAFVTELDQLKK</sequence>
<comment type="function">
    <text evidence="2">The phosphoenolpyruvate-dependent sugar phosphotransferase system (sugar PTS), a major carbohydrate active transport system, catalyzes the phosphorylation of incoming sugar substrates concomitantly with their translocation across the cell membrane. The enzyme II CmtAB PTS system is involved in D-mannitol transport.</text>
</comment>
<dbReference type="InterPro" id="IPR013011">
    <property type="entry name" value="PTS_EIIB_2"/>
</dbReference>
<reference evidence="21" key="2">
    <citation type="submission" date="2016-10" db="EMBL/GenBank/DDBJ databases">
        <authorList>
            <person name="Varghese N."/>
        </authorList>
    </citation>
    <scope>NUCLEOTIDE SEQUENCE [LARGE SCALE GENOMIC DNA]</scope>
    <source>
        <strain evidence="21">DSM 12489</strain>
    </source>
</reference>